<proteinExistence type="predicted"/>
<evidence type="ECO:0000256" key="1">
    <source>
        <dbReference type="SAM" id="MobiDB-lite"/>
    </source>
</evidence>
<dbReference type="EMBL" id="CH445329">
    <property type="protein sequence ID" value="EAT89031.1"/>
    <property type="molecule type" value="Genomic_DNA"/>
</dbReference>
<feature type="compositionally biased region" description="Basic residues" evidence="1">
    <location>
        <begin position="1"/>
        <end position="10"/>
    </location>
</feature>
<dbReference type="InParanoid" id="Q0UWN8"/>
<reference evidence="3" key="1">
    <citation type="journal article" date="2007" name="Plant Cell">
        <title>Dothideomycete-plant interactions illuminated by genome sequencing and EST analysis of the wheat pathogen Stagonospora nodorum.</title>
        <authorList>
            <person name="Hane J.K."/>
            <person name="Lowe R.G."/>
            <person name="Solomon P.S."/>
            <person name="Tan K.C."/>
            <person name="Schoch C.L."/>
            <person name="Spatafora J.W."/>
            <person name="Crous P.W."/>
            <person name="Kodira C."/>
            <person name="Birren B.W."/>
            <person name="Galagan J.E."/>
            <person name="Torriani S.F."/>
            <person name="McDonald B.A."/>
            <person name="Oliver R.P."/>
        </authorList>
    </citation>
    <scope>NUCLEOTIDE SEQUENCE [LARGE SCALE GENOMIC DNA]</scope>
    <source>
        <strain evidence="3">SN15 / ATCC MYA-4574 / FGSC 10173</strain>
    </source>
</reference>
<dbReference type="KEGG" id="pno:SNOG_03826"/>
<dbReference type="Proteomes" id="UP000001055">
    <property type="component" value="Unassembled WGS sequence"/>
</dbReference>
<dbReference type="HOGENOM" id="CLU_1806905_0_0_1"/>
<protein>
    <submittedName>
        <fullName evidence="2">Uncharacterized protein</fullName>
    </submittedName>
</protein>
<dbReference type="RefSeq" id="XP_001794371.1">
    <property type="nucleotide sequence ID" value="XM_001794319.1"/>
</dbReference>
<evidence type="ECO:0000313" key="3">
    <source>
        <dbReference type="Proteomes" id="UP000001055"/>
    </source>
</evidence>
<accession>Q0UWN8</accession>
<dbReference type="AlphaFoldDB" id="Q0UWN8"/>
<feature type="compositionally biased region" description="Low complexity" evidence="1">
    <location>
        <begin position="12"/>
        <end position="25"/>
    </location>
</feature>
<sequence>MARPPARRTAHASPSAPGPSAGLPGNAKASTASVRKPVCANQPYRRLRLPSLTSSFVPHTNAFLALPFCSLLRPQLVIAPATDKSDTRTRLRQPSSDPPRACLAPSEVLHSLHRDLALLPQHITLRPVTDPSGALPKYPHMEP</sequence>
<dbReference type="GeneID" id="5971234"/>
<gene>
    <name evidence="2" type="ORF">SNOG_03826</name>
</gene>
<organism evidence="2 3">
    <name type="scientific">Phaeosphaeria nodorum (strain SN15 / ATCC MYA-4574 / FGSC 10173)</name>
    <name type="common">Glume blotch fungus</name>
    <name type="synonym">Parastagonospora nodorum</name>
    <dbReference type="NCBI Taxonomy" id="321614"/>
    <lineage>
        <taxon>Eukaryota</taxon>
        <taxon>Fungi</taxon>
        <taxon>Dikarya</taxon>
        <taxon>Ascomycota</taxon>
        <taxon>Pezizomycotina</taxon>
        <taxon>Dothideomycetes</taxon>
        <taxon>Pleosporomycetidae</taxon>
        <taxon>Pleosporales</taxon>
        <taxon>Pleosporineae</taxon>
        <taxon>Phaeosphaeriaceae</taxon>
        <taxon>Parastagonospora</taxon>
    </lineage>
</organism>
<name>Q0UWN8_PHANO</name>
<evidence type="ECO:0000313" key="2">
    <source>
        <dbReference type="EMBL" id="EAT89031.1"/>
    </source>
</evidence>
<feature type="region of interest" description="Disordered" evidence="1">
    <location>
        <begin position="1"/>
        <end position="36"/>
    </location>
</feature>
<feature type="region of interest" description="Disordered" evidence="1">
    <location>
        <begin position="81"/>
        <end position="101"/>
    </location>
</feature>